<feature type="domain" description="6-phosphogluconate dehydrogenase NADP-binding" evidence="3">
    <location>
        <begin position="9"/>
        <end position="160"/>
    </location>
</feature>
<name>A0A5B2V9P5_9HYPH</name>
<evidence type="ECO:0000259" key="3">
    <source>
        <dbReference type="Pfam" id="PF03446"/>
    </source>
</evidence>
<dbReference type="InterPro" id="IPR013328">
    <property type="entry name" value="6PGD_dom2"/>
</dbReference>
<dbReference type="OrthoDB" id="4333at2"/>
<dbReference type="InterPro" id="IPR015815">
    <property type="entry name" value="HIBADH-related"/>
</dbReference>
<protein>
    <submittedName>
        <fullName evidence="5">NAD(P)-dependent oxidoreductase</fullName>
    </submittedName>
</protein>
<dbReference type="Gene3D" id="1.10.1040.10">
    <property type="entry name" value="N-(1-d-carboxylethyl)-l-norvaline Dehydrogenase, domain 2"/>
    <property type="match status" value="1"/>
</dbReference>
<dbReference type="GO" id="GO:0050661">
    <property type="term" value="F:NADP binding"/>
    <property type="evidence" value="ECO:0007669"/>
    <property type="project" value="InterPro"/>
</dbReference>
<dbReference type="PIRSF" id="PIRSF000103">
    <property type="entry name" value="HIBADH"/>
    <property type="match status" value="1"/>
</dbReference>
<evidence type="ECO:0000313" key="6">
    <source>
        <dbReference type="Proteomes" id="UP000323142"/>
    </source>
</evidence>
<dbReference type="Proteomes" id="UP000323142">
    <property type="component" value="Unassembled WGS sequence"/>
</dbReference>
<evidence type="ECO:0000256" key="2">
    <source>
        <dbReference type="PIRSR" id="PIRSR000103-1"/>
    </source>
</evidence>
<dbReference type="InterPro" id="IPR008927">
    <property type="entry name" value="6-PGluconate_DH-like_C_sf"/>
</dbReference>
<dbReference type="AlphaFoldDB" id="A0A5B2V9P5"/>
<dbReference type="Gene3D" id="3.40.50.720">
    <property type="entry name" value="NAD(P)-binding Rossmann-like Domain"/>
    <property type="match status" value="1"/>
</dbReference>
<reference evidence="5 6" key="2">
    <citation type="submission" date="2019-09" db="EMBL/GenBank/DDBJ databases">
        <authorList>
            <person name="Jin C."/>
        </authorList>
    </citation>
    <scope>NUCLEOTIDE SEQUENCE [LARGE SCALE GENOMIC DNA]</scope>
    <source>
        <strain evidence="5 6">BN140002</strain>
    </source>
</reference>
<dbReference type="Pfam" id="PF09130">
    <property type="entry name" value="DUF1932"/>
    <property type="match status" value="1"/>
</dbReference>
<comment type="caution">
    <text evidence="5">The sequence shown here is derived from an EMBL/GenBank/DDBJ whole genome shotgun (WGS) entry which is preliminary data.</text>
</comment>
<keyword evidence="6" id="KW-1185">Reference proteome</keyword>
<evidence type="ECO:0000256" key="1">
    <source>
        <dbReference type="ARBA" id="ARBA00023002"/>
    </source>
</evidence>
<reference evidence="5 6" key="1">
    <citation type="submission" date="2019-09" db="EMBL/GenBank/DDBJ databases">
        <title>Salinarimonas rosea gen. nov., sp. nov., a new member of the a-2 subgroup of the Proteobacteria.</title>
        <authorList>
            <person name="Liu J."/>
        </authorList>
    </citation>
    <scope>NUCLEOTIDE SEQUENCE [LARGE SCALE GENOMIC DNA]</scope>
    <source>
        <strain evidence="5 6">BN140002</strain>
    </source>
</reference>
<dbReference type="InterPro" id="IPR036291">
    <property type="entry name" value="NAD(P)-bd_dom_sf"/>
</dbReference>
<feature type="domain" description="Phosphogluconate dehydrogenase NAD-binding putative C-terminal" evidence="4">
    <location>
        <begin position="200"/>
        <end position="267"/>
    </location>
</feature>
<dbReference type="EMBL" id="VUOA01000035">
    <property type="protein sequence ID" value="KAA2235438.1"/>
    <property type="molecule type" value="Genomic_DNA"/>
</dbReference>
<dbReference type="Pfam" id="PF03446">
    <property type="entry name" value="NAD_binding_2"/>
    <property type="match status" value="1"/>
</dbReference>
<dbReference type="GO" id="GO:0016491">
    <property type="term" value="F:oxidoreductase activity"/>
    <property type="evidence" value="ECO:0007669"/>
    <property type="project" value="UniProtKB-KW"/>
</dbReference>
<organism evidence="5 6">
    <name type="scientific">Salinarimonas soli</name>
    <dbReference type="NCBI Taxonomy" id="1638099"/>
    <lineage>
        <taxon>Bacteria</taxon>
        <taxon>Pseudomonadati</taxon>
        <taxon>Pseudomonadota</taxon>
        <taxon>Alphaproteobacteria</taxon>
        <taxon>Hyphomicrobiales</taxon>
        <taxon>Salinarimonadaceae</taxon>
        <taxon>Salinarimonas</taxon>
    </lineage>
</organism>
<keyword evidence="1" id="KW-0560">Oxidoreductase</keyword>
<evidence type="ECO:0000259" key="4">
    <source>
        <dbReference type="Pfam" id="PF09130"/>
    </source>
</evidence>
<sequence length="271" mass="27964">MRSETMPLRIAFIGFGEVGQLFCEQLSQRPDVAVAAYDTLFDDAARGPALRDRAGAFAAASVAEACRGARLVISAVTADQAVAAARAAAPALTANQTYIDLNSVSPATKAEVAAAIAGSDAGFIEFAVMAPVAGPGLAVPILAGGEDAETVADFLRPLGMDVTPVSVQIGVASATKLCRSIVIKGMEALMVDLSLVTAANGVLPAVLASLQASYPGMDWEALVATMPGRVRRHGVRRAAEMREVGRMLEEAGLSGDLAEAIARRHERFAGS</sequence>
<dbReference type="InterPro" id="IPR015814">
    <property type="entry name" value="Pgluconate_DH_NAD-bd_C"/>
</dbReference>
<dbReference type="SUPFAM" id="SSF48179">
    <property type="entry name" value="6-phosphogluconate dehydrogenase C-terminal domain-like"/>
    <property type="match status" value="1"/>
</dbReference>
<evidence type="ECO:0000313" key="5">
    <source>
        <dbReference type="EMBL" id="KAA2235438.1"/>
    </source>
</evidence>
<feature type="active site" evidence="2">
    <location>
        <position position="176"/>
    </location>
</feature>
<gene>
    <name evidence="5" type="ORF">F0L46_19635</name>
</gene>
<accession>A0A5B2V9P5</accession>
<dbReference type="InterPro" id="IPR006115">
    <property type="entry name" value="6PGDH_NADP-bd"/>
</dbReference>
<proteinExistence type="predicted"/>
<dbReference type="SUPFAM" id="SSF51735">
    <property type="entry name" value="NAD(P)-binding Rossmann-fold domains"/>
    <property type="match status" value="1"/>
</dbReference>